<evidence type="ECO:0000313" key="12">
    <source>
        <dbReference type="RefSeq" id="XP_055879117.1"/>
    </source>
</evidence>
<evidence type="ECO:0000256" key="6">
    <source>
        <dbReference type="SAM" id="MobiDB-lite"/>
    </source>
</evidence>
<dbReference type="SMART" id="SM00360">
    <property type="entry name" value="RRM"/>
    <property type="match status" value="2"/>
</dbReference>
<feature type="region of interest" description="Disordered" evidence="6">
    <location>
        <begin position="316"/>
        <end position="438"/>
    </location>
</feature>
<feature type="compositionally biased region" description="Basic residues" evidence="6">
    <location>
        <begin position="57"/>
        <end position="67"/>
    </location>
</feature>
<evidence type="ECO:0000259" key="7">
    <source>
        <dbReference type="PROSITE" id="PS50102"/>
    </source>
</evidence>
<accession>A0A9W2ZVP5</accession>
<dbReference type="Pfam" id="PF00076">
    <property type="entry name" value="RRM_1"/>
    <property type="match status" value="1"/>
</dbReference>
<dbReference type="InterPro" id="IPR035979">
    <property type="entry name" value="RBD_domain_sf"/>
</dbReference>
<evidence type="ECO:0000313" key="8">
    <source>
        <dbReference type="Proteomes" id="UP001165740"/>
    </source>
</evidence>
<comment type="similarity">
    <text evidence="2">Belongs to the RRM RBM34 family.</text>
</comment>
<name>A0A9W2ZVP5_BIOGL</name>
<dbReference type="CDD" id="cd12394">
    <property type="entry name" value="RRM1_RBM34"/>
    <property type="match status" value="1"/>
</dbReference>
<comment type="subcellular location">
    <subcellularLocation>
        <location evidence="1">Nucleus</location>
        <location evidence="1">Nucleolus</location>
    </subcellularLocation>
</comment>
<dbReference type="InterPro" id="IPR012677">
    <property type="entry name" value="Nucleotide-bd_a/b_plait_sf"/>
</dbReference>
<reference evidence="9 10" key="1">
    <citation type="submission" date="2025-04" db="UniProtKB">
        <authorList>
            <consortium name="RefSeq"/>
        </authorList>
    </citation>
    <scope>IDENTIFICATION</scope>
</reference>
<proteinExistence type="inferred from homology"/>
<evidence type="ECO:0000256" key="5">
    <source>
        <dbReference type="PROSITE-ProRule" id="PRU00176"/>
    </source>
</evidence>
<gene>
    <name evidence="9 10 11 12" type="primary">LOC106055927</name>
</gene>
<evidence type="ECO:0000313" key="10">
    <source>
        <dbReference type="RefSeq" id="XP_013067876.2"/>
    </source>
</evidence>
<evidence type="ECO:0000256" key="1">
    <source>
        <dbReference type="ARBA" id="ARBA00004604"/>
    </source>
</evidence>
<dbReference type="CDD" id="cd12395">
    <property type="entry name" value="RRM2_RBM34"/>
    <property type="match status" value="1"/>
</dbReference>
<feature type="region of interest" description="Disordered" evidence="6">
    <location>
        <begin position="57"/>
        <end position="77"/>
    </location>
</feature>
<dbReference type="Gene3D" id="3.30.70.330">
    <property type="match status" value="2"/>
</dbReference>
<dbReference type="PANTHER" id="PTHR23236:SF25">
    <property type="entry name" value="RNA-BINDING PROTEIN 34"/>
    <property type="match status" value="1"/>
</dbReference>
<dbReference type="OMA" id="KCTDEQM"/>
<dbReference type="KEGG" id="bgt:106055927"/>
<dbReference type="RefSeq" id="XP_055879117.1">
    <property type="nucleotide sequence ID" value="XM_056023142.1"/>
</dbReference>
<sequence length="438" mass="49477">MATAYKPGMVSGLLFAGNKKKVQETALENLFSNSRNTSSMISKPPLASTDNLTLSVNKKKSLKKKKPNNGTVSESKVVNKESPLISTEPFPYVHETLLKKDDASAQIKKGVKRKLETNDTDKEDDEGKRPRRNRKRDKHADSRTLFIGNCPLTADKKSLRKLFREFGEIETIRFRCAPPADPNLPRRAIVITKNVHERCSNMVAYVVFKEEEAAKKALVRNGYLLDDLHLRVDIAALSKKHDKKRSVFVGNLPFTITEEAIRSHFEDCGEITNVRIVRDRLTSLGKGICYVQFESKDSVSLAMKLNNSELQGRKLRVNVCSNKQKKKEQKEANKSKKPDSDEPKVKKLSFCPSNKSKESFKELLKSKREKRFRKLKKKKENAMKTDGLSSIFGNTAPAAPKMKGKNSKGKTQAKKSNKTLNAKRTFQKKVKKHSGAKK</sequence>
<feature type="compositionally biased region" description="Basic residues" evidence="6">
    <location>
        <begin position="425"/>
        <end position="438"/>
    </location>
</feature>
<dbReference type="GeneID" id="106055927"/>
<feature type="compositionally biased region" description="Basic and acidic residues" evidence="6">
    <location>
        <begin position="355"/>
        <end position="366"/>
    </location>
</feature>
<protein>
    <submittedName>
        <fullName evidence="9 10">RNA-binding protein 34-like</fullName>
    </submittedName>
</protein>
<dbReference type="GO" id="GO:0019843">
    <property type="term" value="F:rRNA binding"/>
    <property type="evidence" value="ECO:0007669"/>
    <property type="project" value="TreeGrafter"/>
</dbReference>
<keyword evidence="4" id="KW-0539">Nucleus</keyword>
<dbReference type="PANTHER" id="PTHR23236">
    <property type="entry name" value="EUKARYOTIC TRANSLATION INITIATION FACTOR 4B/4H"/>
    <property type="match status" value="1"/>
</dbReference>
<evidence type="ECO:0000256" key="2">
    <source>
        <dbReference type="ARBA" id="ARBA00007077"/>
    </source>
</evidence>
<feature type="compositionally biased region" description="Basic residues" evidence="6">
    <location>
        <begin position="367"/>
        <end position="379"/>
    </location>
</feature>
<organism evidence="8 12">
    <name type="scientific">Biomphalaria glabrata</name>
    <name type="common">Bloodfluke planorb</name>
    <name type="synonym">Freshwater snail</name>
    <dbReference type="NCBI Taxonomy" id="6526"/>
    <lineage>
        <taxon>Eukaryota</taxon>
        <taxon>Metazoa</taxon>
        <taxon>Spiralia</taxon>
        <taxon>Lophotrochozoa</taxon>
        <taxon>Mollusca</taxon>
        <taxon>Gastropoda</taxon>
        <taxon>Heterobranchia</taxon>
        <taxon>Euthyneura</taxon>
        <taxon>Panpulmonata</taxon>
        <taxon>Hygrophila</taxon>
        <taxon>Lymnaeoidea</taxon>
        <taxon>Planorbidae</taxon>
        <taxon>Biomphalaria</taxon>
    </lineage>
</organism>
<evidence type="ECO:0000256" key="3">
    <source>
        <dbReference type="ARBA" id="ARBA00022884"/>
    </source>
</evidence>
<feature type="domain" description="RRM" evidence="7">
    <location>
        <begin position="143"/>
        <end position="237"/>
    </location>
</feature>
<dbReference type="RefSeq" id="XP_013067875.2">
    <property type="nucleotide sequence ID" value="XM_013212421.2"/>
</dbReference>
<dbReference type="PROSITE" id="PS50102">
    <property type="entry name" value="RRM"/>
    <property type="match status" value="2"/>
</dbReference>
<keyword evidence="8" id="KW-1185">Reference proteome</keyword>
<evidence type="ECO:0000313" key="9">
    <source>
        <dbReference type="RefSeq" id="XP_013067875.2"/>
    </source>
</evidence>
<dbReference type="RefSeq" id="XP_013067876.2">
    <property type="nucleotide sequence ID" value="XM_013212422.2"/>
</dbReference>
<dbReference type="GO" id="GO:0000463">
    <property type="term" value="P:maturation of LSU-rRNA from tricistronic rRNA transcript (SSU-rRNA, 5.8S rRNA, LSU-rRNA)"/>
    <property type="evidence" value="ECO:0007669"/>
    <property type="project" value="TreeGrafter"/>
</dbReference>
<dbReference type="InterPro" id="IPR000504">
    <property type="entry name" value="RRM_dom"/>
</dbReference>
<dbReference type="AlphaFoldDB" id="A0A9W2ZVP5"/>
<evidence type="ECO:0000256" key="4">
    <source>
        <dbReference type="ARBA" id="ARBA00023242"/>
    </source>
</evidence>
<dbReference type="GO" id="GO:0005730">
    <property type="term" value="C:nucleolus"/>
    <property type="evidence" value="ECO:0007669"/>
    <property type="project" value="UniProtKB-SubCell"/>
</dbReference>
<dbReference type="InterPro" id="IPR034221">
    <property type="entry name" value="RBM34_RRM2"/>
</dbReference>
<dbReference type="Proteomes" id="UP001165740">
    <property type="component" value="Chromosome 3"/>
</dbReference>
<dbReference type="SUPFAM" id="SSF54928">
    <property type="entry name" value="RNA-binding domain, RBD"/>
    <property type="match status" value="2"/>
</dbReference>
<feature type="compositionally biased region" description="Basic and acidic residues" evidence="6">
    <location>
        <begin position="113"/>
        <end position="128"/>
    </location>
</feature>
<feature type="domain" description="RRM" evidence="7">
    <location>
        <begin position="245"/>
        <end position="322"/>
    </location>
</feature>
<evidence type="ECO:0000313" key="11">
    <source>
        <dbReference type="RefSeq" id="XP_055879116.1"/>
    </source>
</evidence>
<dbReference type="OrthoDB" id="442677at2759"/>
<feature type="compositionally biased region" description="Basic and acidic residues" evidence="6">
    <location>
        <begin position="328"/>
        <end position="345"/>
    </location>
</feature>
<keyword evidence="3 5" id="KW-0694">RNA-binding</keyword>
<feature type="compositionally biased region" description="Basic residues" evidence="6">
    <location>
        <begin position="402"/>
        <end position="417"/>
    </location>
</feature>
<feature type="region of interest" description="Disordered" evidence="6">
    <location>
        <begin position="109"/>
        <end position="142"/>
    </location>
</feature>
<dbReference type="RefSeq" id="XP_055879116.1">
    <property type="nucleotide sequence ID" value="XM_056023141.1"/>
</dbReference>